<comment type="caution">
    <text evidence="2">The sequence shown here is derived from an EMBL/GenBank/DDBJ whole genome shotgun (WGS) entry which is preliminary data.</text>
</comment>
<gene>
    <name evidence="2" type="ORF">SUNI508_11180</name>
</gene>
<organism evidence="2 3">
    <name type="scientific">Seiridium unicorne</name>
    <dbReference type="NCBI Taxonomy" id="138068"/>
    <lineage>
        <taxon>Eukaryota</taxon>
        <taxon>Fungi</taxon>
        <taxon>Dikarya</taxon>
        <taxon>Ascomycota</taxon>
        <taxon>Pezizomycotina</taxon>
        <taxon>Sordariomycetes</taxon>
        <taxon>Xylariomycetidae</taxon>
        <taxon>Amphisphaeriales</taxon>
        <taxon>Sporocadaceae</taxon>
        <taxon>Seiridium</taxon>
    </lineage>
</organism>
<evidence type="ECO:0000313" key="3">
    <source>
        <dbReference type="Proteomes" id="UP001408356"/>
    </source>
</evidence>
<keyword evidence="3" id="KW-1185">Reference proteome</keyword>
<accession>A0ABR2UIL5</accession>
<dbReference type="EMBL" id="JARVKF010000426">
    <property type="protein sequence ID" value="KAK9414470.1"/>
    <property type="molecule type" value="Genomic_DNA"/>
</dbReference>
<evidence type="ECO:0000313" key="2">
    <source>
        <dbReference type="EMBL" id="KAK9414470.1"/>
    </source>
</evidence>
<name>A0ABR2UIL5_9PEZI</name>
<dbReference type="Proteomes" id="UP001408356">
    <property type="component" value="Unassembled WGS sequence"/>
</dbReference>
<feature type="region of interest" description="Disordered" evidence="1">
    <location>
        <begin position="190"/>
        <end position="214"/>
    </location>
</feature>
<feature type="compositionally biased region" description="Acidic residues" evidence="1">
    <location>
        <begin position="200"/>
        <end position="209"/>
    </location>
</feature>
<reference evidence="2 3" key="1">
    <citation type="journal article" date="2024" name="J. Plant Pathol.">
        <title>Sequence and assembly of the genome of Seiridium unicorne, isolate CBS 538.82, causal agent of cypress canker disease.</title>
        <authorList>
            <person name="Scali E."/>
            <person name="Rocca G.D."/>
            <person name="Danti R."/>
            <person name="Garbelotto M."/>
            <person name="Barberini S."/>
            <person name="Baroncelli R."/>
            <person name="Emiliani G."/>
        </authorList>
    </citation>
    <scope>NUCLEOTIDE SEQUENCE [LARGE SCALE GENOMIC DNA]</scope>
    <source>
        <strain evidence="2 3">BM-138-508</strain>
    </source>
</reference>
<proteinExistence type="predicted"/>
<feature type="compositionally biased region" description="Basic residues" evidence="1">
    <location>
        <begin position="23"/>
        <end position="32"/>
    </location>
</feature>
<evidence type="ECO:0000256" key="1">
    <source>
        <dbReference type="SAM" id="MobiDB-lite"/>
    </source>
</evidence>
<protein>
    <submittedName>
        <fullName evidence="2">Uncharacterized protein</fullName>
    </submittedName>
</protein>
<feature type="region of interest" description="Disordered" evidence="1">
    <location>
        <begin position="1"/>
        <end position="32"/>
    </location>
</feature>
<sequence>MATQLFPQGDATGPMDELEDHHPHKSKKKKMKSLKNLLPSRGFEFIEREPIFAEYRSNAAIKEAITAESPVLSRPKVDVLIAELFVKAKKAKDESRTLTLAGENFKKAAEDTEWCAQLPSGTISRLMMCMMQARDLHIKFSEYRKNTVDPNTEGMTARAIDAFTGKSPAAEPDDAFEDMDPEMIANRKKADWDQYSGCSSDEDVEDGDPADTGKRLMKLSDFDEQMTAGLAHLSFD</sequence>